<reference evidence="5 6" key="1">
    <citation type="journal article" date="2019" name="Environ. Microbiol.">
        <title>Species interactions and distinct microbial communities in high Arctic permafrost affected cryosols are associated with the CH4 and CO2 gas fluxes.</title>
        <authorList>
            <person name="Altshuler I."/>
            <person name="Hamel J."/>
            <person name="Turney S."/>
            <person name="Magnuson E."/>
            <person name="Levesque R."/>
            <person name="Greer C."/>
            <person name="Whyte L.G."/>
        </authorList>
    </citation>
    <scope>NUCLEOTIDE SEQUENCE [LARGE SCALE GENOMIC DNA]</scope>
    <source>
        <strain evidence="5 6">S5.1</strain>
    </source>
</reference>
<dbReference type="InterPro" id="IPR000667">
    <property type="entry name" value="Peptidase_S13"/>
</dbReference>
<comment type="caution">
    <text evidence="5">The sequence shown here is derived from an EMBL/GenBank/DDBJ whole genome shotgun (WGS) entry which is preliminary data.</text>
</comment>
<keyword evidence="6" id="KW-1185">Reference proteome</keyword>
<dbReference type="GO" id="GO:0000270">
    <property type="term" value="P:peptidoglycan metabolic process"/>
    <property type="evidence" value="ECO:0007669"/>
    <property type="project" value="TreeGrafter"/>
</dbReference>
<name>A0A502CN42_9SPHN</name>
<proteinExistence type="inferred from homology"/>
<dbReference type="PANTHER" id="PTHR30023:SF0">
    <property type="entry name" value="PENICILLIN-SENSITIVE CARBOXYPEPTIDASE A"/>
    <property type="match status" value="1"/>
</dbReference>
<dbReference type="SUPFAM" id="SSF56601">
    <property type="entry name" value="beta-lactamase/transpeptidase-like"/>
    <property type="match status" value="1"/>
</dbReference>
<keyword evidence="5" id="KW-0121">Carboxypeptidase</keyword>
<dbReference type="NCBIfam" id="TIGR00666">
    <property type="entry name" value="PBP4"/>
    <property type="match status" value="1"/>
</dbReference>
<dbReference type="Pfam" id="PF02113">
    <property type="entry name" value="Peptidase_S13"/>
    <property type="match status" value="1"/>
</dbReference>
<dbReference type="Proteomes" id="UP000318413">
    <property type="component" value="Unassembled WGS sequence"/>
</dbReference>
<dbReference type="GO" id="GO:0009002">
    <property type="term" value="F:serine-type D-Ala-D-Ala carboxypeptidase activity"/>
    <property type="evidence" value="ECO:0007669"/>
    <property type="project" value="UniProtKB-EC"/>
</dbReference>
<keyword evidence="2 5" id="KW-0378">Hydrolase</keyword>
<evidence type="ECO:0000256" key="4">
    <source>
        <dbReference type="SAM" id="SignalP"/>
    </source>
</evidence>
<protein>
    <submittedName>
        <fullName evidence="5">D-alanyl-D-alanine carboxypeptidase/D-alanyl-D-alanine-endopeptidase</fullName>
        <ecNumber evidence="5">3.4.16.4</ecNumber>
    </submittedName>
</protein>
<evidence type="ECO:0000256" key="1">
    <source>
        <dbReference type="ARBA" id="ARBA00006096"/>
    </source>
</evidence>
<feature type="region of interest" description="Disordered" evidence="3">
    <location>
        <begin position="266"/>
        <end position="288"/>
    </location>
</feature>
<dbReference type="OrthoDB" id="5372081at2"/>
<dbReference type="InterPro" id="IPR012338">
    <property type="entry name" value="Beta-lactam/transpept-like"/>
</dbReference>
<feature type="chain" id="PRO_5021411540" evidence="4">
    <location>
        <begin position="20"/>
        <end position="471"/>
    </location>
</feature>
<dbReference type="GO" id="GO:0006508">
    <property type="term" value="P:proteolysis"/>
    <property type="evidence" value="ECO:0007669"/>
    <property type="project" value="InterPro"/>
</dbReference>
<dbReference type="PRINTS" id="PR00922">
    <property type="entry name" value="DADACBPTASE3"/>
</dbReference>
<dbReference type="EC" id="3.4.16.4" evidence="5"/>
<dbReference type="Gene3D" id="3.50.80.20">
    <property type="entry name" value="D-Ala-D-Ala carboxypeptidase C, peptidase S13"/>
    <property type="match status" value="1"/>
</dbReference>
<feature type="signal peptide" evidence="4">
    <location>
        <begin position="1"/>
        <end position="19"/>
    </location>
</feature>
<accession>A0A502CN42</accession>
<dbReference type="EMBL" id="RCZK01000002">
    <property type="protein sequence ID" value="TPG14308.1"/>
    <property type="molecule type" value="Genomic_DNA"/>
</dbReference>
<dbReference type="AlphaFoldDB" id="A0A502CN42"/>
<comment type="similarity">
    <text evidence="1">Belongs to the peptidase S13 family.</text>
</comment>
<dbReference type="PANTHER" id="PTHR30023">
    <property type="entry name" value="D-ALANYL-D-ALANINE CARBOXYPEPTIDASE"/>
    <property type="match status" value="1"/>
</dbReference>
<evidence type="ECO:0000256" key="3">
    <source>
        <dbReference type="SAM" id="MobiDB-lite"/>
    </source>
</evidence>
<keyword evidence="5" id="KW-0645">Protease</keyword>
<dbReference type="Gene3D" id="3.40.710.10">
    <property type="entry name" value="DD-peptidase/beta-lactamase superfamily"/>
    <property type="match status" value="2"/>
</dbReference>
<dbReference type="RefSeq" id="WP_140867528.1">
    <property type="nucleotide sequence ID" value="NZ_RCZK01000002.1"/>
</dbReference>
<evidence type="ECO:0000256" key="2">
    <source>
        <dbReference type="ARBA" id="ARBA00022801"/>
    </source>
</evidence>
<keyword evidence="4" id="KW-0732">Signal</keyword>
<gene>
    <name evidence="5" type="primary">dacB</name>
    <name evidence="5" type="ORF">EAH84_03050</name>
</gene>
<sequence length="471" mass="48300">MTRAAIAALFLLAAAPATADPLTDQVRSVLAGAGPGTRFGLVVTDEEGREIVAIAPDDRFVPASNTKIFTTALAFATLAVDGPDTVGGASVRIDGARIPDVILTGHGDARLSGAADCVVDCLAALADAVAARTRVVGNVIGDDTDFPDERWPQGMSWNNMVTRSGTAVSALTVDDNIWTVTVAPGSAGNAPRIASDGFYAVDDAVVTGATTDLSVTSTPGSGRVRIAGTIAAPVTLTIGIEDPAYRAAWLLQRMLAGRGVRVRGTAQVRHRPLAGSDAPRRGAPAPNPPASAALAHLVPPPLVEDLVHTNKASENLHAELLLRRVAAVVGSGSVADGEAAIDAMMARAGIARWRYDFADGSGMSNYNRVTPRGTAAFLRWTATQRWSAAWRATLPIAGVDGTLAHRFAGTPLVGHLQGKTGSLNAASALSGFMIAASGKTLVFASFANDMPGDASVRAPIDAALALIAAAN</sequence>
<organism evidence="5 6">
    <name type="scientific">Sphingomonas oligophenolica</name>
    <dbReference type="NCBI Taxonomy" id="301154"/>
    <lineage>
        <taxon>Bacteria</taxon>
        <taxon>Pseudomonadati</taxon>
        <taxon>Pseudomonadota</taxon>
        <taxon>Alphaproteobacteria</taxon>
        <taxon>Sphingomonadales</taxon>
        <taxon>Sphingomonadaceae</taxon>
        <taxon>Sphingomonas</taxon>
    </lineage>
</organism>
<evidence type="ECO:0000313" key="6">
    <source>
        <dbReference type="Proteomes" id="UP000318413"/>
    </source>
</evidence>
<evidence type="ECO:0000313" key="5">
    <source>
        <dbReference type="EMBL" id="TPG14308.1"/>
    </source>
</evidence>